<comment type="caution">
    <text evidence="2">The sequence shown here is derived from an EMBL/GenBank/DDBJ whole genome shotgun (WGS) entry which is preliminary data.</text>
</comment>
<gene>
    <name evidence="2" type="ORF">SPHA_34175</name>
</gene>
<evidence type="ECO:0000313" key="2">
    <source>
        <dbReference type="EMBL" id="CAE1264317.1"/>
    </source>
</evidence>
<name>A0A812CAC8_ACAPH</name>
<dbReference type="EMBL" id="CAHIKZ030001446">
    <property type="protein sequence ID" value="CAE1264317.1"/>
    <property type="molecule type" value="Genomic_DNA"/>
</dbReference>
<evidence type="ECO:0000256" key="1">
    <source>
        <dbReference type="SAM" id="Phobius"/>
    </source>
</evidence>
<keyword evidence="3" id="KW-1185">Reference proteome</keyword>
<reference evidence="2" key="1">
    <citation type="submission" date="2021-01" db="EMBL/GenBank/DDBJ databases">
        <authorList>
            <person name="Li R."/>
            <person name="Bekaert M."/>
        </authorList>
    </citation>
    <scope>NUCLEOTIDE SEQUENCE</scope>
    <source>
        <strain evidence="2">Farmed</strain>
    </source>
</reference>
<dbReference type="AlphaFoldDB" id="A0A812CAC8"/>
<sequence length="329" mass="38172">MRYSKCIWLAFDVIQYKPDVHVNFLFEKVTRSPKKNYFLRKTRTAGGGTFLATMPVAGSRINETLGSKAHSNNFQRPPAHSCGALLTSRYLFQHPLTPDDLIQCPLTSSDQFQCPLTSGYRSRTNDLCRLTIHRSQIKTRFPSSTTDHLRLSSFFAIAIPLPFLHFLNNFFSIYLYISYLISLFHFSFAFSTFASISFPIFSLNLLFSSFSSLLLPSLSFPLLFFFRLHSFPPISFTSSFSLFPVLLSLFLVYFSFPFRSFLLISPNPPFLFVFLFLLLPTFPLSPHTRFVSLLYSHPHPFHFIRFLFAFHIIITYFHTFFSALLFIQF</sequence>
<dbReference type="Proteomes" id="UP000597762">
    <property type="component" value="Unassembled WGS sequence"/>
</dbReference>
<evidence type="ECO:0000313" key="3">
    <source>
        <dbReference type="Proteomes" id="UP000597762"/>
    </source>
</evidence>
<feature type="transmembrane region" description="Helical" evidence="1">
    <location>
        <begin position="234"/>
        <end position="254"/>
    </location>
</feature>
<protein>
    <submittedName>
        <fullName evidence="2">Uncharacterized protein</fullName>
    </submittedName>
</protein>
<feature type="transmembrane region" description="Helical" evidence="1">
    <location>
        <begin position="261"/>
        <end position="282"/>
    </location>
</feature>
<keyword evidence="1" id="KW-0472">Membrane</keyword>
<keyword evidence="1" id="KW-1133">Transmembrane helix</keyword>
<feature type="transmembrane region" description="Helical" evidence="1">
    <location>
        <begin position="205"/>
        <end position="228"/>
    </location>
</feature>
<feature type="transmembrane region" description="Helical" evidence="1">
    <location>
        <begin position="148"/>
        <end position="167"/>
    </location>
</feature>
<accession>A0A812CAC8</accession>
<proteinExistence type="predicted"/>
<feature type="transmembrane region" description="Helical" evidence="1">
    <location>
        <begin position="173"/>
        <end position="193"/>
    </location>
</feature>
<keyword evidence="1" id="KW-0812">Transmembrane</keyword>
<organism evidence="2 3">
    <name type="scientific">Acanthosepion pharaonis</name>
    <name type="common">Pharaoh cuttlefish</name>
    <name type="synonym">Sepia pharaonis</name>
    <dbReference type="NCBI Taxonomy" id="158019"/>
    <lineage>
        <taxon>Eukaryota</taxon>
        <taxon>Metazoa</taxon>
        <taxon>Spiralia</taxon>
        <taxon>Lophotrochozoa</taxon>
        <taxon>Mollusca</taxon>
        <taxon>Cephalopoda</taxon>
        <taxon>Coleoidea</taxon>
        <taxon>Decapodiformes</taxon>
        <taxon>Sepiida</taxon>
        <taxon>Sepiina</taxon>
        <taxon>Sepiidae</taxon>
        <taxon>Acanthosepion</taxon>
    </lineage>
</organism>
<feature type="transmembrane region" description="Helical" evidence="1">
    <location>
        <begin position="302"/>
        <end position="327"/>
    </location>
</feature>